<organism evidence="2 3">
    <name type="scientific">Acetatifactor muris</name>
    <dbReference type="NCBI Taxonomy" id="879566"/>
    <lineage>
        <taxon>Bacteria</taxon>
        <taxon>Bacillati</taxon>
        <taxon>Bacillota</taxon>
        <taxon>Clostridia</taxon>
        <taxon>Lachnospirales</taxon>
        <taxon>Lachnospiraceae</taxon>
        <taxon>Acetatifactor</taxon>
    </lineage>
</organism>
<evidence type="ECO:0000259" key="1">
    <source>
        <dbReference type="Pfam" id="PF00483"/>
    </source>
</evidence>
<sequence>MLVGSSLFLISEAMQRIDHNAKGILFLPDERGILAGCVTDGDIRRFLLAGGKMSDNIMQAANRKPKFAHTLTEAKEMYHGQDYVAIPIIDKEGKITDIYSGEDQKSKEKTPLNIPVVINAGGRGTRLDPFTRVLPKPLIPVGDLPIIEHIMKEYQLYGCNEFHIIVNYKRELMKAYFADNDNHYNIIWYDEKNPLGTGGGLSLLRGKLKDTFFFANCDALLTANYESMLKFHRENGNIITMICAYKNINIPYGVVEMGINGTIKDMREKPLISFLTNTGIYIVEPEVINDIENNVPIGFPDIVEKERQKGKRVAVFPVSEKDWMDMGQLPELEKMRIRLYGE</sequence>
<dbReference type="SUPFAM" id="SSF53448">
    <property type="entry name" value="Nucleotide-diphospho-sugar transferases"/>
    <property type="match status" value="1"/>
</dbReference>
<accession>A0A2K4ZD19</accession>
<proteinExistence type="predicted"/>
<reference evidence="2 3" key="1">
    <citation type="submission" date="2018-01" db="EMBL/GenBank/DDBJ databases">
        <authorList>
            <person name="Gaut B.S."/>
            <person name="Morton B.R."/>
            <person name="Clegg M.T."/>
            <person name="Duvall M.R."/>
        </authorList>
    </citation>
    <scope>NUCLEOTIDE SEQUENCE [LARGE SCALE GENOMIC DNA]</scope>
    <source>
        <strain evidence="2">GP69</strain>
    </source>
</reference>
<keyword evidence="3" id="KW-1185">Reference proteome</keyword>
<dbReference type="EC" id="2.7.7.33" evidence="2"/>
<dbReference type="Gene3D" id="3.90.550.10">
    <property type="entry name" value="Spore Coat Polysaccharide Biosynthesis Protein SpsA, Chain A"/>
    <property type="match status" value="1"/>
</dbReference>
<dbReference type="GO" id="GO:0047343">
    <property type="term" value="F:glucose-1-phosphate cytidylyltransferase activity"/>
    <property type="evidence" value="ECO:0007669"/>
    <property type="project" value="UniProtKB-EC"/>
</dbReference>
<dbReference type="InterPro" id="IPR050486">
    <property type="entry name" value="Mannose-1P_guanyltransferase"/>
</dbReference>
<feature type="domain" description="Nucleotidyl transferase" evidence="1">
    <location>
        <begin position="117"/>
        <end position="334"/>
    </location>
</feature>
<keyword evidence="2" id="KW-0808">Transferase</keyword>
<evidence type="ECO:0000313" key="3">
    <source>
        <dbReference type="Proteomes" id="UP000236311"/>
    </source>
</evidence>
<evidence type="ECO:0000313" key="2">
    <source>
        <dbReference type="EMBL" id="SOY28366.1"/>
    </source>
</evidence>
<gene>
    <name evidence="2" type="primary">rfbF_1</name>
    <name evidence="2" type="ORF">AMURIS_01073</name>
</gene>
<dbReference type="Proteomes" id="UP000236311">
    <property type="component" value="Unassembled WGS sequence"/>
</dbReference>
<dbReference type="EMBL" id="OFSM01000004">
    <property type="protein sequence ID" value="SOY28366.1"/>
    <property type="molecule type" value="Genomic_DNA"/>
</dbReference>
<protein>
    <submittedName>
        <fullName evidence="2">Glucose-1-phosphate cytidylyltransferase</fullName>
        <ecNumber evidence="2">2.7.7.33</ecNumber>
    </submittedName>
</protein>
<keyword evidence="2" id="KW-0548">Nucleotidyltransferase</keyword>
<dbReference type="InterPro" id="IPR005835">
    <property type="entry name" value="NTP_transferase_dom"/>
</dbReference>
<dbReference type="Gene3D" id="3.10.580.10">
    <property type="entry name" value="CBS-domain"/>
    <property type="match status" value="1"/>
</dbReference>
<dbReference type="Pfam" id="PF00483">
    <property type="entry name" value="NTP_transferase"/>
    <property type="match status" value="1"/>
</dbReference>
<dbReference type="PANTHER" id="PTHR22572">
    <property type="entry name" value="SUGAR-1-PHOSPHATE GUANYL TRANSFERASE"/>
    <property type="match status" value="1"/>
</dbReference>
<dbReference type="AlphaFoldDB" id="A0A2K4ZD19"/>
<name>A0A2K4ZD19_9FIRM</name>
<dbReference type="InterPro" id="IPR046342">
    <property type="entry name" value="CBS_dom_sf"/>
</dbReference>
<dbReference type="InterPro" id="IPR029044">
    <property type="entry name" value="Nucleotide-diphossugar_trans"/>
</dbReference>